<comment type="caution">
    <text evidence="3">The sequence shown here is derived from an EMBL/GenBank/DDBJ whole genome shotgun (WGS) entry which is preliminary data.</text>
</comment>
<reference evidence="4" key="1">
    <citation type="journal article" date="2019" name="Int. J. Syst. Evol. Microbiol.">
        <title>The Global Catalogue of Microorganisms (GCM) 10K type strain sequencing project: providing services to taxonomists for standard genome sequencing and annotation.</title>
        <authorList>
            <consortium name="The Broad Institute Genomics Platform"/>
            <consortium name="The Broad Institute Genome Sequencing Center for Infectious Disease"/>
            <person name="Wu L."/>
            <person name="Ma J."/>
        </authorList>
    </citation>
    <scope>NUCLEOTIDE SEQUENCE [LARGE SCALE GENOMIC DNA]</scope>
    <source>
        <strain evidence="4">CCUG 58938</strain>
    </source>
</reference>
<protein>
    <submittedName>
        <fullName evidence="3">Ig-like domain-containing protein</fullName>
    </submittedName>
</protein>
<dbReference type="PROSITE" id="PS51257">
    <property type="entry name" value="PROKAR_LIPOPROTEIN"/>
    <property type="match status" value="1"/>
</dbReference>
<name>A0ABW3JZ99_9BACT</name>
<proteinExistence type="predicted"/>
<dbReference type="Gene3D" id="2.60.40.10">
    <property type="entry name" value="Immunoglobulins"/>
    <property type="match status" value="1"/>
</dbReference>
<accession>A0ABW3JZ99</accession>
<evidence type="ECO:0000313" key="3">
    <source>
        <dbReference type="EMBL" id="MFD0999157.1"/>
    </source>
</evidence>
<dbReference type="EMBL" id="JBHTKA010000001">
    <property type="protein sequence ID" value="MFD0999157.1"/>
    <property type="molecule type" value="Genomic_DNA"/>
</dbReference>
<keyword evidence="4" id="KW-1185">Reference proteome</keyword>
<feature type="signal peptide" evidence="2">
    <location>
        <begin position="1"/>
        <end position="25"/>
    </location>
</feature>
<gene>
    <name evidence="3" type="ORF">ACFQ21_07555</name>
</gene>
<keyword evidence="2" id="KW-0732">Signal</keyword>
<dbReference type="RefSeq" id="WP_377577105.1">
    <property type="nucleotide sequence ID" value="NZ_JBHTKA010000001.1"/>
</dbReference>
<organism evidence="3 4">
    <name type="scientific">Ohtaekwangia kribbensis</name>
    <dbReference type="NCBI Taxonomy" id="688913"/>
    <lineage>
        <taxon>Bacteria</taxon>
        <taxon>Pseudomonadati</taxon>
        <taxon>Bacteroidota</taxon>
        <taxon>Cytophagia</taxon>
        <taxon>Cytophagales</taxon>
        <taxon>Fulvivirgaceae</taxon>
        <taxon>Ohtaekwangia</taxon>
    </lineage>
</organism>
<evidence type="ECO:0000313" key="4">
    <source>
        <dbReference type="Proteomes" id="UP001597112"/>
    </source>
</evidence>
<dbReference type="InterPro" id="IPR013783">
    <property type="entry name" value="Ig-like_fold"/>
</dbReference>
<evidence type="ECO:0000256" key="1">
    <source>
        <dbReference type="SAM" id="MobiDB-lite"/>
    </source>
</evidence>
<evidence type="ECO:0000256" key="2">
    <source>
        <dbReference type="SAM" id="SignalP"/>
    </source>
</evidence>
<feature type="region of interest" description="Disordered" evidence="1">
    <location>
        <begin position="501"/>
        <end position="525"/>
    </location>
</feature>
<dbReference type="Pfam" id="PF17957">
    <property type="entry name" value="Big_7"/>
    <property type="match status" value="1"/>
</dbReference>
<feature type="chain" id="PRO_5046990738" evidence="2">
    <location>
        <begin position="26"/>
        <end position="525"/>
    </location>
</feature>
<dbReference type="Proteomes" id="UP001597112">
    <property type="component" value="Unassembled WGS sequence"/>
</dbReference>
<sequence>MQLPFKKVLSTSVVFALFASLVLFSSCGGDDDATPDTTAPEVTIEGLTNDAAVNGTVVVSLDADQNDLDKVEIYVDGTLVTTLTGSPFQYTWDSNTVQDGTHTIKVVAYDKSGNKTEQQVSVAVTNTLVSFSIAANQLETEEGYAERGFVFLSDENGKVIASTEYENGKSYTLKNAEFKGEKFYLSEVLVRTGTESSRSRVFTFAQIERGKSWKLMYEHDSDETFVGEATLNFTNFANGYAYYVESNGDQAFPDTYHPSQVVGLRKNPSSLYVERQDEWATETPTYRLFTNITTGASHTINLTNVNIPVTKTTVDLPQDAYYAEVEVRAFAESGVYENAFKLGAFSSSGSKLTYHYPGTAFPSYYTQIELEADQFYYSRGSSEKMFDVKYLENEVSFDYSSNKLNYSAVGDFDLIAVILGYEENTWTLVLPEGTNQAVPVLELPASLSGFQFPELGLPAEYSLVDFGEINSYDDLKNFIRNSEYSVDDLFEDGKNYIEMNYEGPSSGGRKAKKEDHFSALNLRSE</sequence>